<dbReference type="PROSITE" id="PS50943">
    <property type="entry name" value="HTH_CROC1"/>
    <property type="match status" value="1"/>
</dbReference>
<sequence>MHEGFETSIGDRLGRLRTRHGLTQEQLAELAGVCVDTVRKLEQNRRQTARMATLNQLARALDVDVSVLVGSPVTFEARPDGSAPSVLALRRAVSPVGDLIGAPGEPDREDPEEPPTVGALRASLRATEGTRRAGRMGEVGAVLPQLIRDARAAVRAYEGSEQDRSAAYAVLAEAYQVAATTLTALGNPDAAFTAMERATAAARHAGDPHLEAIGAATLSWVFTKQGRLEDAEHVALAHADRVEPTFRSQPLDLSLWGILLLRAATALVRQGERQYDRVEELLRMATAAAAGIGRDRLDYATPFGPTNTAVAKVNFQVEMDRCAPALTTARTVPDLASLPPTWRARFHVDRALAHAALDQDEAATHALLTAERDAPEWMRYHGTTRRLVSDLHTRERRRTSPLTELADRLHVER</sequence>
<evidence type="ECO:0000313" key="3">
    <source>
        <dbReference type="EMBL" id="MBO8189310.1"/>
    </source>
</evidence>
<keyword evidence="4" id="KW-1185">Reference proteome</keyword>
<dbReference type="Pfam" id="PF13560">
    <property type="entry name" value="HTH_31"/>
    <property type="match status" value="1"/>
</dbReference>
<evidence type="ECO:0000259" key="2">
    <source>
        <dbReference type="PROSITE" id="PS50943"/>
    </source>
</evidence>
<dbReference type="InterPro" id="IPR050807">
    <property type="entry name" value="TransReg_Diox_bact_type"/>
</dbReference>
<dbReference type="EMBL" id="JAFFZN010000033">
    <property type="protein sequence ID" value="MBO8189310.1"/>
    <property type="molecule type" value="Genomic_DNA"/>
</dbReference>
<gene>
    <name evidence="3" type="ORF">JW592_28250</name>
</gene>
<keyword evidence="1" id="KW-0238">DNA-binding</keyword>
<dbReference type="SUPFAM" id="SSF47413">
    <property type="entry name" value="lambda repressor-like DNA-binding domains"/>
    <property type="match status" value="1"/>
</dbReference>
<feature type="domain" description="HTH cro/C1-type" evidence="2">
    <location>
        <begin position="15"/>
        <end position="68"/>
    </location>
</feature>
<accession>A0ABS3X1P9</accession>
<evidence type="ECO:0000256" key="1">
    <source>
        <dbReference type="ARBA" id="ARBA00023125"/>
    </source>
</evidence>
<comment type="caution">
    <text evidence="3">The sequence shown here is derived from an EMBL/GenBank/DDBJ whole genome shotgun (WGS) entry which is preliminary data.</text>
</comment>
<name>A0ABS3X1P9_9ACTN</name>
<dbReference type="RefSeq" id="WP_209268078.1">
    <property type="nucleotide sequence ID" value="NZ_JAFFZN010000033.1"/>
</dbReference>
<dbReference type="PANTHER" id="PTHR46797:SF1">
    <property type="entry name" value="METHYLPHOSPHONATE SYNTHASE"/>
    <property type="match status" value="1"/>
</dbReference>
<reference evidence="3 4" key="1">
    <citation type="submission" date="2021-02" db="EMBL/GenBank/DDBJ databases">
        <title>Streptomyces spirodelae sp. nov., isolated from duckweed.</title>
        <authorList>
            <person name="Saimee Y."/>
            <person name="Duangmal K."/>
        </authorList>
    </citation>
    <scope>NUCLEOTIDE SEQUENCE [LARGE SCALE GENOMIC DNA]</scope>
    <source>
        <strain evidence="3 4">DW4-2</strain>
    </source>
</reference>
<dbReference type="Gene3D" id="1.10.260.40">
    <property type="entry name" value="lambda repressor-like DNA-binding domains"/>
    <property type="match status" value="1"/>
</dbReference>
<protein>
    <submittedName>
        <fullName evidence="3">Helix-turn-helix domain-containing protein</fullName>
    </submittedName>
</protein>
<organism evidence="3 4">
    <name type="scientific">Streptomyces spirodelae</name>
    <dbReference type="NCBI Taxonomy" id="2812904"/>
    <lineage>
        <taxon>Bacteria</taxon>
        <taxon>Bacillati</taxon>
        <taxon>Actinomycetota</taxon>
        <taxon>Actinomycetes</taxon>
        <taxon>Kitasatosporales</taxon>
        <taxon>Streptomycetaceae</taxon>
        <taxon>Streptomyces</taxon>
    </lineage>
</organism>
<evidence type="ECO:0000313" key="4">
    <source>
        <dbReference type="Proteomes" id="UP001518976"/>
    </source>
</evidence>
<dbReference type="PANTHER" id="PTHR46797">
    <property type="entry name" value="HTH-TYPE TRANSCRIPTIONAL REGULATOR"/>
    <property type="match status" value="1"/>
</dbReference>
<dbReference type="InterPro" id="IPR010982">
    <property type="entry name" value="Lambda_DNA-bd_dom_sf"/>
</dbReference>
<dbReference type="SMART" id="SM00530">
    <property type="entry name" value="HTH_XRE"/>
    <property type="match status" value="1"/>
</dbReference>
<dbReference type="InterPro" id="IPR001387">
    <property type="entry name" value="Cro/C1-type_HTH"/>
</dbReference>
<proteinExistence type="predicted"/>
<dbReference type="CDD" id="cd00093">
    <property type="entry name" value="HTH_XRE"/>
    <property type="match status" value="1"/>
</dbReference>
<dbReference type="Proteomes" id="UP001518976">
    <property type="component" value="Unassembled WGS sequence"/>
</dbReference>